<feature type="region of interest" description="Disordered" evidence="1">
    <location>
        <begin position="79"/>
        <end position="135"/>
    </location>
</feature>
<dbReference type="AlphaFoldDB" id="A0AAD2Q184"/>
<accession>A0AAD2Q184</accession>
<protein>
    <submittedName>
        <fullName evidence="2">Uncharacterized protein</fullName>
    </submittedName>
</protein>
<feature type="compositionally biased region" description="Polar residues" evidence="1">
    <location>
        <begin position="86"/>
        <end position="101"/>
    </location>
</feature>
<dbReference type="Proteomes" id="UP001295794">
    <property type="component" value="Unassembled WGS sequence"/>
</dbReference>
<keyword evidence="3" id="KW-1185">Reference proteome</keyword>
<feature type="non-terminal residue" evidence="2">
    <location>
        <position position="1"/>
    </location>
</feature>
<organism evidence="2 3">
    <name type="scientific">Mycena citricolor</name>
    <dbReference type="NCBI Taxonomy" id="2018698"/>
    <lineage>
        <taxon>Eukaryota</taxon>
        <taxon>Fungi</taxon>
        <taxon>Dikarya</taxon>
        <taxon>Basidiomycota</taxon>
        <taxon>Agaricomycotina</taxon>
        <taxon>Agaricomycetes</taxon>
        <taxon>Agaricomycetidae</taxon>
        <taxon>Agaricales</taxon>
        <taxon>Marasmiineae</taxon>
        <taxon>Mycenaceae</taxon>
        <taxon>Mycena</taxon>
    </lineage>
</organism>
<dbReference type="EMBL" id="CAVNYO010000035">
    <property type="protein sequence ID" value="CAK5263187.1"/>
    <property type="molecule type" value="Genomic_DNA"/>
</dbReference>
<sequence length="135" mass="15225">PYVKSPVHKKTPGIHLTAQYPTLAPMKTYESDPFNADPTTQSFIPSAKAEHGFYHRLHLPPMHLNIHIPNLVALRTRQRKRRHPLTTESVQILSSATQLDAGTSEEEEDKKTIGATSLKDGGMNRWYRPQTRSSA</sequence>
<evidence type="ECO:0000313" key="3">
    <source>
        <dbReference type="Proteomes" id="UP001295794"/>
    </source>
</evidence>
<proteinExistence type="predicted"/>
<reference evidence="2" key="1">
    <citation type="submission" date="2023-11" db="EMBL/GenBank/DDBJ databases">
        <authorList>
            <person name="De Vega J J."/>
            <person name="De Vega J J."/>
        </authorList>
    </citation>
    <scope>NUCLEOTIDE SEQUENCE</scope>
</reference>
<evidence type="ECO:0000256" key="1">
    <source>
        <dbReference type="SAM" id="MobiDB-lite"/>
    </source>
</evidence>
<comment type="caution">
    <text evidence="2">The sequence shown here is derived from an EMBL/GenBank/DDBJ whole genome shotgun (WGS) entry which is preliminary data.</text>
</comment>
<name>A0AAD2Q184_9AGAR</name>
<gene>
    <name evidence="2" type="ORF">MYCIT1_LOCUS2491</name>
</gene>
<evidence type="ECO:0000313" key="2">
    <source>
        <dbReference type="EMBL" id="CAK5263187.1"/>
    </source>
</evidence>